<proteinExistence type="predicted"/>
<gene>
    <name evidence="1" type="ORF">CU102_24385</name>
</gene>
<evidence type="ECO:0000313" key="2">
    <source>
        <dbReference type="Proteomes" id="UP000241444"/>
    </source>
</evidence>
<protein>
    <submittedName>
        <fullName evidence="1">Uncharacterized protein</fullName>
    </submittedName>
</protein>
<name>A0A2P7B952_9HYPH</name>
<dbReference type="RefSeq" id="WP_106713683.1">
    <property type="nucleotide sequence ID" value="NZ_PGGO01000026.1"/>
</dbReference>
<dbReference type="AlphaFoldDB" id="A0A2P7B952"/>
<keyword evidence="2" id="KW-1185">Reference proteome</keyword>
<organism evidence="1 2">
    <name type="scientific">Phyllobacterium brassicacearum</name>
    <dbReference type="NCBI Taxonomy" id="314235"/>
    <lineage>
        <taxon>Bacteria</taxon>
        <taxon>Pseudomonadati</taxon>
        <taxon>Pseudomonadota</taxon>
        <taxon>Alphaproteobacteria</taxon>
        <taxon>Hyphomicrobiales</taxon>
        <taxon>Phyllobacteriaceae</taxon>
        <taxon>Phyllobacterium</taxon>
    </lineage>
</organism>
<reference evidence="2" key="1">
    <citation type="submission" date="2017-11" db="EMBL/GenBank/DDBJ databases">
        <authorList>
            <person name="Kuznetsova I."/>
            <person name="Sazanova A."/>
            <person name="Chirak E."/>
            <person name="Safronova V."/>
            <person name="Willems A."/>
        </authorList>
    </citation>
    <scope>NUCLEOTIDE SEQUENCE [LARGE SCALE GENOMIC DNA]</scope>
    <source>
        <strain evidence="2">STM 196</strain>
    </source>
</reference>
<comment type="caution">
    <text evidence="1">The sequence shown here is derived from an EMBL/GenBank/DDBJ whole genome shotgun (WGS) entry which is preliminary data.</text>
</comment>
<dbReference type="Proteomes" id="UP000241444">
    <property type="component" value="Unassembled WGS sequence"/>
</dbReference>
<evidence type="ECO:0000313" key="1">
    <source>
        <dbReference type="EMBL" id="PSH63004.1"/>
    </source>
</evidence>
<sequence>MTVFVAEISGRGIVAFDAANEDEAMARLSDRALRRDLHVFQNQGRSLWDGVSEISLRGALPKEAETWHASRAMVGRSGEPGDHEDWRIFLVPVVDPSRFADDDDDDDDDDRGDGD</sequence>
<accession>A0A2P7B952</accession>
<dbReference type="OrthoDB" id="8019848at2"/>
<dbReference type="EMBL" id="PGGO01000026">
    <property type="protein sequence ID" value="PSH63004.1"/>
    <property type="molecule type" value="Genomic_DNA"/>
</dbReference>